<organism evidence="1 2">
    <name type="scientific">Taklimakanibacter albus</name>
    <dbReference type="NCBI Taxonomy" id="2800327"/>
    <lineage>
        <taxon>Bacteria</taxon>
        <taxon>Pseudomonadati</taxon>
        <taxon>Pseudomonadota</taxon>
        <taxon>Alphaproteobacteria</taxon>
        <taxon>Hyphomicrobiales</taxon>
        <taxon>Aestuariivirgaceae</taxon>
        <taxon>Taklimakanibacter</taxon>
    </lineage>
</organism>
<evidence type="ECO:0000313" key="2">
    <source>
        <dbReference type="Proteomes" id="UP000616151"/>
    </source>
</evidence>
<protein>
    <submittedName>
        <fullName evidence="1">LysE family translocator</fullName>
    </submittedName>
</protein>
<reference evidence="1" key="1">
    <citation type="submission" date="2021-01" db="EMBL/GenBank/DDBJ databases">
        <authorList>
            <person name="Sun Q."/>
        </authorList>
    </citation>
    <scope>NUCLEOTIDE SEQUENCE</scope>
    <source>
        <strain evidence="1">YIM B02566</strain>
    </source>
</reference>
<accession>A0ACC5R2S5</accession>
<comment type="caution">
    <text evidence="1">The sequence shown here is derived from an EMBL/GenBank/DDBJ whole genome shotgun (WGS) entry which is preliminary data.</text>
</comment>
<dbReference type="Proteomes" id="UP000616151">
    <property type="component" value="Unassembled WGS sequence"/>
</dbReference>
<keyword evidence="2" id="KW-1185">Reference proteome</keyword>
<sequence length="202" mass="21303">MTLEAYIAFCIAAIAIVIVPGPTVTIIIANSLKHGTRAGLLNVAGTQAGLLVWMAIAIAGLASAITYMGVWFDVLRIAGAAYLIWLGIKLIRSKGQLTAAAATAPRGGFFFQGFVVILSNPKVLLVFGALIPQFISKDGDYPNQLVLLGLSFMVIATVFDSLYAFAAGNAGSWLSQKRVRFVEVSSGLCLIGGGLWLALRGR</sequence>
<name>A0ACC5R2S5_9HYPH</name>
<proteinExistence type="predicted"/>
<dbReference type="EMBL" id="JAENHL010000006">
    <property type="protein sequence ID" value="MBK1866913.1"/>
    <property type="molecule type" value="Genomic_DNA"/>
</dbReference>
<evidence type="ECO:0000313" key="1">
    <source>
        <dbReference type="EMBL" id="MBK1866913.1"/>
    </source>
</evidence>
<gene>
    <name evidence="1" type="ORF">JHL16_11155</name>
</gene>